<proteinExistence type="predicted"/>
<reference evidence="14" key="2">
    <citation type="journal article" date="2020" name="Microorganisms">
        <title>Osmotic Adaptation and Compatible Solute Biosynthesis of Phototrophic Bacteria as Revealed from Genome Analyses.</title>
        <authorList>
            <person name="Imhoff J.F."/>
            <person name="Rahn T."/>
            <person name="Kunzel S."/>
            <person name="Keller A."/>
            <person name="Neulinger S.C."/>
        </authorList>
    </citation>
    <scope>NUCLEOTIDE SEQUENCE</scope>
    <source>
        <strain evidence="14">DSM 9154</strain>
    </source>
</reference>
<dbReference type="InterPro" id="IPR001610">
    <property type="entry name" value="PAC"/>
</dbReference>
<dbReference type="SUPFAM" id="SSF55874">
    <property type="entry name" value="ATPase domain of HSP90 chaperone/DNA topoisomerase II/histidine kinase"/>
    <property type="match status" value="1"/>
</dbReference>
<comment type="caution">
    <text evidence="14">The sequence shown here is derived from an EMBL/GenBank/DDBJ whole genome shotgun (WGS) entry which is preliminary data.</text>
</comment>
<keyword evidence="5" id="KW-0808">Transferase</keyword>
<dbReference type="Gene3D" id="1.10.287.130">
    <property type="match status" value="1"/>
</dbReference>
<dbReference type="SUPFAM" id="SSF55781">
    <property type="entry name" value="GAF domain-like"/>
    <property type="match status" value="1"/>
</dbReference>
<dbReference type="InterPro" id="IPR036097">
    <property type="entry name" value="HisK_dim/P_sf"/>
</dbReference>
<dbReference type="CDD" id="cd00082">
    <property type="entry name" value="HisKA"/>
    <property type="match status" value="1"/>
</dbReference>
<dbReference type="PRINTS" id="PR00344">
    <property type="entry name" value="BCTRLSENSOR"/>
</dbReference>
<dbReference type="SMART" id="SM00387">
    <property type="entry name" value="HATPase_c"/>
    <property type="match status" value="1"/>
</dbReference>
<dbReference type="PROSITE" id="PS50112">
    <property type="entry name" value="PAS"/>
    <property type="match status" value="2"/>
</dbReference>
<evidence type="ECO:0000256" key="9">
    <source>
        <dbReference type="ARBA" id="ARBA00023012"/>
    </source>
</evidence>
<dbReference type="CDD" id="cd00075">
    <property type="entry name" value="HATPase"/>
    <property type="match status" value="1"/>
</dbReference>
<dbReference type="PANTHER" id="PTHR43047">
    <property type="entry name" value="TWO-COMPONENT HISTIDINE PROTEIN KINASE"/>
    <property type="match status" value="1"/>
</dbReference>
<evidence type="ECO:0000259" key="13">
    <source>
        <dbReference type="PROSITE" id="PS50113"/>
    </source>
</evidence>
<dbReference type="InterPro" id="IPR035965">
    <property type="entry name" value="PAS-like_dom_sf"/>
</dbReference>
<dbReference type="InterPro" id="IPR013656">
    <property type="entry name" value="PAS_4"/>
</dbReference>
<dbReference type="PROSITE" id="PS50109">
    <property type="entry name" value="HIS_KIN"/>
    <property type="match status" value="1"/>
</dbReference>
<evidence type="ECO:0000256" key="5">
    <source>
        <dbReference type="ARBA" id="ARBA00022679"/>
    </source>
</evidence>
<dbReference type="FunFam" id="1.10.287.130:FF:000038">
    <property type="entry name" value="Sensory transduction histidine kinase"/>
    <property type="match status" value="1"/>
</dbReference>
<keyword evidence="4" id="KW-0597">Phosphoprotein</keyword>
<dbReference type="CDD" id="cd00130">
    <property type="entry name" value="PAS"/>
    <property type="match status" value="3"/>
</dbReference>
<feature type="domain" description="PAS" evidence="12">
    <location>
        <begin position="282"/>
        <end position="327"/>
    </location>
</feature>
<feature type="domain" description="Histidine kinase" evidence="11">
    <location>
        <begin position="716"/>
        <end position="934"/>
    </location>
</feature>
<evidence type="ECO:0000256" key="2">
    <source>
        <dbReference type="ARBA" id="ARBA00004370"/>
    </source>
</evidence>
<dbReference type="Pfam" id="PF00512">
    <property type="entry name" value="HisKA"/>
    <property type="match status" value="1"/>
</dbReference>
<dbReference type="Proteomes" id="UP000778970">
    <property type="component" value="Unassembled WGS sequence"/>
</dbReference>
<comment type="catalytic activity">
    <reaction evidence="1">
        <text>ATP + protein L-histidine = ADP + protein N-phospho-L-histidine.</text>
        <dbReference type="EC" id="2.7.13.3"/>
    </reaction>
</comment>
<keyword evidence="8" id="KW-0067">ATP-binding</keyword>
<evidence type="ECO:0000256" key="4">
    <source>
        <dbReference type="ARBA" id="ARBA00022553"/>
    </source>
</evidence>
<evidence type="ECO:0000259" key="11">
    <source>
        <dbReference type="PROSITE" id="PS50109"/>
    </source>
</evidence>
<dbReference type="Gene3D" id="3.30.450.40">
    <property type="match status" value="1"/>
</dbReference>
<dbReference type="Pfam" id="PF13426">
    <property type="entry name" value="PAS_9"/>
    <property type="match status" value="1"/>
</dbReference>
<feature type="domain" description="PAC" evidence="13">
    <location>
        <begin position="354"/>
        <end position="408"/>
    </location>
</feature>
<dbReference type="Gene3D" id="3.30.565.10">
    <property type="entry name" value="Histidine kinase-like ATPase, C-terminal domain"/>
    <property type="match status" value="1"/>
</dbReference>
<keyword evidence="7" id="KW-0418">Kinase</keyword>
<dbReference type="NCBIfam" id="TIGR00229">
    <property type="entry name" value="sensory_box"/>
    <property type="match status" value="3"/>
</dbReference>
<reference evidence="14" key="1">
    <citation type="submission" date="2017-08" db="EMBL/GenBank/DDBJ databases">
        <authorList>
            <person name="Imhoff J.F."/>
            <person name="Rahn T."/>
            <person name="Kuenzel S."/>
            <person name="Neulinger S.C."/>
        </authorList>
    </citation>
    <scope>NUCLEOTIDE SEQUENCE</scope>
    <source>
        <strain evidence="14">DSM 9154</strain>
    </source>
</reference>
<accession>A0A934QL59</accession>
<dbReference type="PROSITE" id="PS50113">
    <property type="entry name" value="PAC"/>
    <property type="match status" value="3"/>
</dbReference>
<dbReference type="GO" id="GO:0009927">
    <property type="term" value="F:histidine phosphotransfer kinase activity"/>
    <property type="evidence" value="ECO:0007669"/>
    <property type="project" value="TreeGrafter"/>
</dbReference>
<evidence type="ECO:0000256" key="3">
    <source>
        <dbReference type="ARBA" id="ARBA00012438"/>
    </source>
</evidence>
<evidence type="ECO:0000256" key="8">
    <source>
        <dbReference type="ARBA" id="ARBA00022840"/>
    </source>
</evidence>
<dbReference type="InterPro" id="IPR000700">
    <property type="entry name" value="PAS-assoc_C"/>
</dbReference>
<evidence type="ECO:0000313" key="15">
    <source>
        <dbReference type="Proteomes" id="UP000778970"/>
    </source>
</evidence>
<feature type="domain" description="PAC" evidence="13">
    <location>
        <begin position="644"/>
        <end position="698"/>
    </location>
</feature>
<gene>
    <name evidence="14" type="ORF">CKO21_16830</name>
</gene>
<dbReference type="InterPro" id="IPR036890">
    <property type="entry name" value="HATPase_C_sf"/>
</dbReference>
<protein>
    <recommendedName>
        <fullName evidence="3">histidine kinase</fullName>
        <ecNumber evidence="3">2.7.13.3</ecNumber>
    </recommendedName>
</protein>
<dbReference type="Gene3D" id="3.30.450.20">
    <property type="entry name" value="PAS domain"/>
    <property type="match status" value="4"/>
</dbReference>
<dbReference type="AlphaFoldDB" id="A0A934QL59"/>
<dbReference type="SMART" id="SM00388">
    <property type="entry name" value="HisKA"/>
    <property type="match status" value="1"/>
</dbReference>
<evidence type="ECO:0000256" key="1">
    <source>
        <dbReference type="ARBA" id="ARBA00000085"/>
    </source>
</evidence>
<keyword evidence="10" id="KW-0472">Membrane</keyword>
<evidence type="ECO:0000259" key="12">
    <source>
        <dbReference type="PROSITE" id="PS50112"/>
    </source>
</evidence>
<dbReference type="InterPro" id="IPR004358">
    <property type="entry name" value="Sig_transdc_His_kin-like_C"/>
</dbReference>
<dbReference type="InterPro" id="IPR003661">
    <property type="entry name" value="HisK_dim/P_dom"/>
</dbReference>
<dbReference type="GO" id="GO:0005524">
    <property type="term" value="F:ATP binding"/>
    <property type="evidence" value="ECO:0007669"/>
    <property type="project" value="UniProtKB-KW"/>
</dbReference>
<keyword evidence="15" id="KW-1185">Reference proteome</keyword>
<evidence type="ECO:0000256" key="7">
    <source>
        <dbReference type="ARBA" id="ARBA00022777"/>
    </source>
</evidence>
<dbReference type="PANTHER" id="PTHR43047:SF72">
    <property type="entry name" value="OSMOSENSING HISTIDINE PROTEIN KINASE SLN1"/>
    <property type="match status" value="1"/>
</dbReference>
<evidence type="ECO:0000313" key="14">
    <source>
        <dbReference type="EMBL" id="MBK1698911.1"/>
    </source>
</evidence>
<dbReference type="GO" id="GO:0000155">
    <property type="term" value="F:phosphorelay sensor kinase activity"/>
    <property type="evidence" value="ECO:0007669"/>
    <property type="project" value="InterPro"/>
</dbReference>
<organism evidence="14 15">
    <name type="scientific">Rhodovibrio salinarum</name>
    <dbReference type="NCBI Taxonomy" id="1087"/>
    <lineage>
        <taxon>Bacteria</taxon>
        <taxon>Pseudomonadati</taxon>
        <taxon>Pseudomonadota</taxon>
        <taxon>Alphaproteobacteria</taxon>
        <taxon>Rhodospirillales</taxon>
        <taxon>Rhodovibrionaceae</taxon>
        <taxon>Rhodovibrio</taxon>
    </lineage>
</organism>
<evidence type="ECO:0000256" key="6">
    <source>
        <dbReference type="ARBA" id="ARBA00022741"/>
    </source>
</evidence>
<dbReference type="GO" id="GO:0005886">
    <property type="term" value="C:plasma membrane"/>
    <property type="evidence" value="ECO:0007669"/>
    <property type="project" value="TreeGrafter"/>
</dbReference>
<dbReference type="Pfam" id="PF08447">
    <property type="entry name" value="PAS_3"/>
    <property type="match status" value="1"/>
</dbReference>
<dbReference type="InterPro" id="IPR000014">
    <property type="entry name" value="PAS"/>
</dbReference>
<dbReference type="SUPFAM" id="SSF47384">
    <property type="entry name" value="Homodimeric domain of signal transducing histidine kinase"/>
    <property type="match status" value="1"/>
</dbReference>
<dbReference type="SMART" id="SM00091">
    <property type="entry name" value="PAS"/>
    <property type="match status" value="3"/>
</dbReference>
<dbReference type="InterPro" id="IPR005467">
    <property type="entry name" value="His_kinase_dom"/>
</dbReference>
<dbReference type="InterPro" id="IPR003594">
    <property type="entry name" value="HATPase_dom"/>
</dbReference>
<dbReference type="SUPFAM" id="SSF55785">
    <property type="entry name" value="PYP-like sensor domain (PAS domain)"/>
    <property type="match status" value="4"/>
</dbReference>
<name>A0A934QL59_9PROT</name>
<evidence type="ECO:0000256" key="10">
    <source>
        <dbReference type="ARBA" id="ARBA00023136"/>
    </source>
</evidence>
<keyword evidence="9" id="KW-0902">Two-component regulatory system</keyword>
<dbReference type="InterPro" id="IPR013655">
    <property type="entry name" value="PAS_fold_3"/>
</dbReference>
<keyword evidence="6" id="KW-0547">Nucleotide-binding</keyword>
<dbReference type="Pfam" id="PF02518">
    <property type="entry name" value="HATPase_c"/>
    <property type="match status" value="1"/>
</dbReference>
<dbReference type="EMBL" id="NRRE01000032">
    <property type="protein sequence ID" value="MBK1698911.1"/>
    <property type="molecule type" value="Genomic_DNA"/>
</dbReference>
<feature type="domain" description="PAS" evidence="12">
    <location>
        <begin position="574"/>
        <end position="644"/>
    </location>
</feature>
<dbReference type="Pfam" id="PF08448">
    <property type="entry name" value="PAS_4"/>
    <property type="match status" value="2"/>
</dbReference>
<dbReference type="InterPro" id="IPR029016">
    <property type="entry name" value="GAF-like_dom_sf"/>
</dbReference>
<comment type="subcellular location">
    <subcellularLocation>
        <location evidence="2">Membrane</location>
    </subcellularLocation>
</comment>
<sequence>MPELTGSSARAVYEGGRRLVLATELVEALPGISAVLDADGIIVAVNAAWTKCCLNTGGRMTEVAVGACYLDHVRLFDGDIDDDHERAGGVRQVLAGTRAAFQQVYACDGPDGLRSYQCEVRPLRGEAGVEGAVVTNIDVTDVMARVAERDVRLNRAAKVAESIGAYWWEWRLDEDCIELSSALARRLGLPGTETSGLMFPRSYVHPDDRVAAAQAFKRVRAGEVTVVDVELRLITRDGPRWVHARGQALHDARGRVERVVGITRDISDRYALSDELARERADSRKLALVAERTDNGVVMTDAKGRVEWVNAGFERLSGYTLADLAGRCPGDLLQGPVTEPDALAALASAIADQRAIRVELVSYQKSGDPYWQEIDLQPVLDDDGVVAQFISIHRDITDRKREAGLHAARAVALRQKLDGQDHRMALAEVVVALEIGFIDAKVAVLVPDASGDNLRCLAAPSLPGGVQVLLDSVPSGDTGGFLGRAAQGTRVCGGKLADDPLWASMISADRVDGLVECWAEPMVGLDGTQQGVLALFFTRPPSVAVAKTIFVEQAAYTVANLIEREAREEALRRSERHFRTLAEVLPLFVSYVDRNFNFRYTNAAHDACLGVKRGSLIGKPLRNIFSEESWVTAHAHLARVLQGERVRCESLRTYCNGIQRYVHATYVPDIDAEGVVVGVHGIIEDITEFRRREDELRAAKEQAQASSAAKSTFLANMSHELRTPLNAIIGYSEMIRSQVLGPLGNSRYNSYVEDIHTSGQHLLDLIENVLDLSKLDAGGVELAREPVALVDVVAQALTMLGMAEDPRVTVDLPTGAAVYGDRRAIRQVLVNLISNAAKYAGTGAIKVVARSDGDDCLISITDRGPGISAADVPRVTEPFYRVGQQNWIASEEGDGAGIGLALAKRLVEEMDGRMVIDSVLGAGTTVTLRMRCAA</sequence>
<dbReference type="EC" id="2.7.13.3" evidence="3"/>
<feature type="domain" description="PAC" evidence="13">
    <location>
        <begin position="227"/>
        <end position="278"/>
    </location>
</feature>
<dbReference type="SMART" id="SM00086">
    <property type="entry name" value="PAC"/>
    <property type="match status" value="3"/>
</dbReference>